<accession>D6X740</accession>
<evidence type="ECO:0000313" key="1">
    <source>
        <dbReference type="EMBL" id="EFH31609.1"/>
    </source>
</evidence>
<protein>
    <submittedName>
        <fullName evidence="1">Predicted protein</fullName>
    </submittedName>
</protein>
<dbReference type="EMBL" id="CM000950">
    <property type="protein sequence ID" value="EFH31609.1"/>
    <property type="molecule type" value="Genomic_DNA"/>
</dbReference>
<dbReference type="AlphaFoldDB" id="D6X740"/>
<reference evidence="2" key="1">
    <citation type="submission" date="2008-02" db="EMBL/GenBank/DDBJ databases">
        <authorList>
            <consortium name="The Broad Institute Genome Sequencing Platform"/>
            <person name="Fischbach M."/>
            <person name="Ward D."/>
            <person name="Young S."/>
            <person name="Jaffe D."/>
            <person name="Gnerre S."/>
            <person name="Berlin A."/>
            <person name="Heiman D."/>
            <person name="Hepburn T."/>
            <person name="Sykes S."/>
            <person name="Alvarado L."/>
            <person name="Kodira C.D."/>
            <person name="Straight P."/>
            <person name="Clardy J."/>
            <person name="Hung D."/>
            <person name="Kolter R."/>
            <person name="Mekalanos J."/>
            <person name="Walker S."/>
            <person name="Walsh C.T."/>
            <person name="Lander E."/>
            <person name="Galagan J."/>
            <person name="Nusbaum C."/>
            <person name="Birren B."/>
        </authorList>
    </citation>
    <scope>NUCLEOTIDE SEQUENCE [LARGE SCALE GENOMIC DNA]</scope>
    <source>
        <strain evidence="2">ATCC 25486 / DSM 40338 / CBS 914.69 / JCM 4507 / NBRC 13074 / NRRL 2958 / 5647</strain>
    </source>
</reference>
<gene>
    <name evidence="1" type="ORF">SSDG_06856</name>
</gene>
<dbReference type="HOGENOM" id="CLU_2060138_0_0_11"/>
<organism evidence="1 2">
    <name type="scientific">Streptomyces pristinaespiralis (strain ATCC 25486 / DSM 40338 / CBS 914.69 / JCM 4507 / KCC S-0507 / NBRC 13074 / NRRL 2958 / 5647)</name>
    <dbReference type="NCBI Taxonomy" id="457429"/>
    <lineage>
        <taxon>Bacteria</taxon>
        <taxon>Bacillati</taxon>
        <taxon>Actinomycetota</taxon>
        <taxon>Actinomycetes</taxon>
        <taxon>Kitasatosporales</taxon>
        <taxon>Streptomycetaceae</taxon>
        <taxon>Streptomyces</taxon>
    </lineage>
</organism>
<keyword evidence="2" id="KW-1185">Reference proteome</keyword>
<sequence>MATADSSRWVEARVVTVSTLPIGGPCMNSLRLFVGAAAAALAFALPSAAHAAPAVAPSQCEKARAVAEMSERDYQDTVRWYKDVIAQGGHPGTIGEHAVADARADRDRAASQAQRICGP</sequence>
<evidence type="ECO:0000313" key="2">
    <source>
        <dbReference type="Proteomes" id="UP000002805"/>
    </source>
</evidence>
<proteinExistence type="predicted"/>
<name>D6X740_STRE2</name>
<reference evidence="2" key="2">
    <citation type="submission" date="2009-10" db="EMBL/GenBank/DDBJ databases">
        <title>The genome sequence of Streptomyces pristinaespiralis strain ATCC 25486.</title>
        <authorList>
            <consortium name="The Broad Institute Genome Sequencing Platform"/>
            <consortium name="Broad Institute Microbial Sequencing Center"/>
            <person name="Fischbach M."/>
            <person name="Godfrey P."/>
            <person name="Ward D."/>
            <person name="Young S."/>
            <person name="Zeng Q."/>
            <person name="Koehrsen M."/>
            <person name="Alvarado L."/>
            <person name="Berlin A.M."/>
            <person name="Bochicchio J."/>
            <person name="Borenstein D."/>
            <person name="Chapman S.B."/>
            <person name="Chen Z."/>
            <person name="Engels R."/>
            <person name="Freedman E."/>
            <person name="Gellesch M."/>
            <person name="Goldberg J."/>
            <person name="Griggs A."/>
            <person name="Gujja S."/>
            <person name="Heilman E.R."/>
            <person name="Heiman D.I."/>
            <person name="Hepburn T.A."/>
            <person name="Howarth C."/>
            <person name="Jen D."/>
            <person name="Larson L."/>
            <person name="Lewis B."/>
            <person name="Mehta T."/>
            <person name="Park D."/>
            <person name="Pearson M."/>
            <person name="Richards J."/>
            <person name="Roberts A."/>
            <person name="Saif S."/>
            <person name="Shea T.D."/>
            <person name="Shenoy N."/>
            <person name="Sisk P."/>
            <person name="Stolte C."/>
            <person name="Sykes S.N."/>
            <person name="Thomson T."/>
            <person name="Walk T."/>
            <person name="White J."/>
            <person name="Yandava C."/>
            <person name="Straight P."/>
            <person name="Clardy J."/>
            <person name="Hung D."/>
            <person name="Kolter R."/>
            <person name="Mekalanos J."/>
            <person name="Walker S."/>
            <person name="Walsh C.T."/>
            <person name="Wieland-Brown L.C."/>
            <person name="Haas B."/>
            <person name="Nusbaum C."/>
            <person name="Birren B."/>
        </authorList>
    </citation>
    <scope>NUCLEOTIDE SEQUENCE [LARGE SCALE GENOMIC DNA]</scope>
    <source>
        <strain evidence="2">ATCC 25486 / DSM 40338 / CBS 914.69 / JCM 4507 / NBRC 13074 / NRRL 2958 / 5647</strain>
    </source>
</reference>
<dbReference type="Proteomes" id="UP000002805">
    <property type="component" value="Chromosome"/>
</dbReference>